<dbReference type="GO" id="GO:0006355">
    <property type="term" value="P:regulation of DNA-templated transcription"/>
    <property type="evidence" value="ECO:0007669"/>
    <property type="project" value="InterPro"/>
</dbReference>
<name>A0A7G6X6Y7_9ACTN</name>
<dbReference type="InterPro" id="IPR011990">
    <property type="entry name" value="TPR-like_helical_dom_sf"/>
</dbReference>
<dbReference type="SUPFAM" id="SSF46894">
    <property type="entry name" value="C-terminal effector domain of the bipartite response regulators"/>
    <property type="match status" value="1"/>
</dbReference>
<dbReference type="RefSeq" id="WP_185444409.1">
    <property type="nucleotide sequence ID" value="NZ_CP043661.1"/>
</dbReference>
<keyword evidence="2" id="KW-0805">Transcription regulation</keyword>
<dbReference type="GO" id="GO:0003677">
    <property type="term" value="F:DNA binding"/>
    <property type="evidence" value="ECO:0007669"/>
    <property type="project" value="UniProtKB-UniRule"/>
</dbReference>
<keyword evidence="3 5" id="KW-0238">DNA-binding</keyword>
<dbReference type="Gene3D" id="3.40.50.300">
    <property type="entry name" value="P-loop containing nucleotide triphosphate hydrolases"/>
    <property type="match status" value="1"/>
</dbReference>
<dbReference type="AlphaFoldDB" id="A0A7G6X6Y7"/>
<dbReference type="Gene3D" id="1.25.40.10">
    <property type="entry name" value="Tetratricopeptide repeat domain"/>
    <property type="match status" value="2"/>
</dbReference>
<dbReference type="PRINTS" id="PR00364">
    <property type="entry name" value="DISEASERSIST"/>
</dbReference>
<dbReference type="PROSITE" id="PS51755">
    <property type="entry name" value="OMPR_PHOB"/>
    <property type="match status" value="1"/>
</dbReference>
<dbReference type="KEGG" id="kqi:F1D05_33910"/>
<evidence type="ECO:0000313" key="8">
    <source>
        <dbReference type="Proteomes" id="UP000515563"/>
    </source>
</evidence>
<dbReference type="PANTHER" id="PTHR35807">
    <property type="entry name" value="TRANSCRIPTIONAL REGULATOR REDD-RELATED"/>
    <property type="match status" value="1"/>
</dbReference>
<feature type="domain" description="OmpR/PhoB-type" evidence="6">
    <location>
        <begin position="1"/>
        <end position="87"/>
    </location>
</feature>
<sequence>MEFRLLGAVEVLDRDEPVPLPRRQERLVLAALLLRANEVVPVDELVDLLWPEDPSAQARSALQVYVSRLRKAGVRIEGSRAGYAVQVEADAVDLGRFRESVARARAVQDPVLRSAGLAEALGLWQGKPLAEVASEPVRVRLTAGIEEERRTALEDRIEADLAAGRQNQLVPELQRLVAADPLRERLVIAWMTALHRAGHKQRALAAYAELAERLADEYGVDPAPALRRLHLAILRDDPSAMGPAKPSAQGTTPRELPVDISLLVGRDELLAAGVRVLTDGARERVATICLWGAAGVGKSAAATRIGHLVADAFPDGQLFARLQDVGGAAVSARTLLGRMLRSVGVAAGAVPDSLEDRVGLFREKTAGSALLVVLDDALDAETVDQLLPSGPRCAAVVTSRKSLPGLKRAVHTQVLPLDSTTGNDLLAKLIGRSLRDRAAIESVATACAGLPLALRIIGSRLALSGDDALPAVVGALADEGARLDSMVAGDLAVRTSLDRSLSLAEPRTRQLLARLSLVGVTEFPVWVAAPLLDTDELAGEVAFDQLVDLGLVELAGLEPFRRYKMHALVRSYAAEQLPLTGDSSQPWRRYLQAVHRLTALANFGINHGWTAAAHLRTPAAPVLPDAEAAVGADPIGWFDATWSLIDSAARSALGVGTGSGEPELAGTIGLLLIGYFGLRELRGPRNDLLATIAEVLAETGPLELSVRIELAGYTYRAGTPEVRRSEGERLRELAGQTGSLDLQARAELQLAAASLQLADYDRGREHGLAALALSERPDGPTHLRFFALRDLTHLAAELKDYEAAIRWGEQAIGLAPPDSNVQGEARLLIGEIHAELAQYDDADAQLTKAVETFRLLSHEHNEARATCLLATIAAKHGRVDEAWELLARPKALLATGSSNRYLLLRIRLAEADIAMTAGEYEQGRRIRLDLLVEIVASGDKSVEQYIRELIANDPRDPANQH</sequence>
<dbReference type="GO" id="GO:0000160">
    <property type="term" value="P:phosphorelay signal transduction system"/>
    <property type="evidence" value="ECO:0007669"/>
    <property type="project" value="InterPro"/>
</dbReference>
<evidence type="ECO:0000256" key="5">
    <source>
        <dbReference type="PROSITE-ProRule" id="PRU01091"/>
    </source>
</evidence>
<dbReference type="InterPro" id="IPR005158">
    <property type="entry name" value="BTAD"/>
</dbReference>
<proteinExistence type="inferred from homology"/>
<dbReference type="InterPro" id="IPR027417">
    <property type="entry name" value="P-loop_NTPase"/>
</dbReference>
<organism evidence="7 8">
    <name type="scientific">Kribbella qitaiheensis</name>
    <dbReference type="NCBI Taxonomy" id="1544730"/>
    <lineage>
        <taxon>Bacteria</taxon>
        <taxon>Bacillati</taxon>
        <taxon>Actinomycetota</taxon>
        <taxon>Actinomycetes</taxon>
        <taxon>Propionibacteriales</taxon>
        <taxon>Kribbellaceae</taxon>
        <taxon>Kribbella</taxon>
    </lineage>
</organism>
<dbReference type="SUPFAM" id="SSF48452">
    <property type="entry name" value="TPR-like"/>
    <property type="match status" value="2"/>
</dbReference>
<keyword evidence="8" id="KW-1185">Reference proteome</keyword>
<dbReference type="SMART" id="SM01043">
    <property type="entry name" value="BTAD"/>
    <property type="match status" value="1"/>
</dbReference>
<evidence type="ECO:0000256" key="2">
    <source>
        <dbReference type="ARBA" id="ARBA00023015"/>
    </source>
</evidence>
<gene>
    <name evidence="7" type="ORF">F1D05_33910</name>
</gene>
<dbReference type="InterPro" id="IPR001867">
    <property type="entry name" value="OmpR/PhoB-type_DNA-bd"/>
</dbReference>
<dbReference type="Proteomes" id="UP000515563">
    <property type="component" value="Chromosome"/>
</dbReference>
<dbReference type="Pfam" id="PF00486">
    <property type="entry name" value="Trans_reg_C"/>
    <property type="match status" value="1"/>
</dbReference>
<dbReference type="SMART" id="SM00862">
    <property type="entry name" value="Trans_reg_C"/>
    <property type="match status" value="1"/>
</dbReference>
<keyword evidence="4" id="KW-0804">Transcription</keyword>
<evidence type="ECO:0000259" key="6">
    <source>
        <dbReference type="PROSITE" id="PS51755"/>
    </source>
</evidence>
<reference evidence="8" key="1">
    <citation type="submission" date="2019-09" db="EMBL/GenBank/DDBJ databases">
        <title>Antimicrobial potential of Antarctic Bacteria.</title>
        <authorList>
            <person name="Benaud N."/>
            <person name="Edwards R.J."/>
            <person name="Ferrari B.C."/>
        </authorList>
    </citation>
    <scope>NUCLEOTIDE SEQUENCE [LARGE SCALE GENOMIC DNA]</scope>
    <source>
        <strain evidence="8">SPB151</strain>
    </source>
</reference>
<comment type="similarity">
    <text evidence="1">Belongs to the AfsR/DnrI/RedD regulatory family.</text>
</comment>
<dbReference type="CDD" id="cd15831">
    <property type="entry name" value="BTAD"/>
    <property type="match status" value="1"/>
</dbReference>
<evidence type="ECO:0000256" key="4">
    <source>
        <dbReference type="ARBA" id="ARBA00023163"/>
    </source>
</evidence>
<protein>
    <recommendedName>
        <fullName evidence="6">OmpR/PhoB-type domain-containing protein</fullName>
    </recommendedName>
</protein>
<reference evidence="7 8" key="2">
    <citation type="journal article" date="2020" name="Microbiol. Resour. Announc.">
        <title>Antarctic desert soil bacteria exhibit high novel natural product potential, evaluated through long-read genome sequencing and comparative genomics.</title>
        <authorList>
            <person name="Benaud N."/>
            <person name="Edwards R.J."/>
            <person name="Amos T.G."/>
            <person name="D'Agostino P.M."/>
            <person name="Gutierrez-Chavez C."/>
            <person name="Montgomery K."/>
            <person name="Nicetic I."/>
            <person name="Ferrari B.C."/>
        </authorList>
    </citation>
    <scope>NUCLEOTIDE SEQUENCE [LARGE SCALE GENOMIC DNA]</scope>
    <source>
        <strain evidence="7 8">SPB151</strain>
    </source>
</reference>
<dbReference type="InterPro" id="IPR016032">
    <property type="entry name" value="Sig_transdc_resp-reg_C-effctor"/>
</dbReference>
<accession>A0A7G6X6Y7</accession>
<dbReference type="InterPro" id="IPR036388">
    <property type="entry name" value="WH-like_DNA-bd_sf"/>
</dbReference>
<dbReference type="PANTHER" id="PTHR35807:SF1">
    <property type="entry name" value="TRANSCRIPTIONAL REGULATOR REDD"/>
    <property type="match status" value="1"/>
</dbReference>
<dbReference type="Pfam" id="PF03704">
    <property type="entry name" value="BTAD"/>
    <property type="match status" value="1"/>
</dbReference>
<evidence type="ECO:0000313" key="7">
    <source>
        <dbReference type="EMBL" id="QNE22002.1"/>
    </source>
</evidence>
<dbReference type="InterPro" id="IPR051677">
    <property type="entry name" value="AfsR-DnrI-RedD_regulator"/>
</dbReference>
<evidence type="ECO:0000256" key="3">
    <source>
        <dbReference type="ARBA" id="ARBA00023125"/>
    </source>
</evidence>
<dbReference type="Gene3D" id="1.10.10.10">
    <property type="entry name" value="Winged helix-like DNA-binding domain superfamily/Winged helix DNA-binding domain"/>
    <property type="match status" value="1"/>
</dbReference>
<dbReference type="SUPFAM" id="SSF52540">
    <property type="entry name" value="P-loop containing nucleoside triphosphate hydrolases"/>
    <property type="match status" value="1"/>
</dbReference>
<feature type="DNA-binding region" description="OmpR/PhoB-type" evidence="5">
    <location>
        <begin position="1"/>
        <end position="87"/>
    </location>
</feature>
<dbReference type="EMBL" id="CP043661">
    <property type="protein sequence ID" value="QNE22002.1"/>
    <property type="molecule type" value="Genomic_DNA"/>
</dbReference>
<evidence type="ECO:0000256" key="1">
    <source>
        <dbReference type="ARBA" id="ARBA00005820"/>
    </source>
</evidence>